<evidence type="ECO:0000256" key="3">
    <source>
        <dbReference type="ARBA" id="ARBA00006171"/>
    </source>
</evidence>
<comment type="similarity">
    <text evidence="3">Belongs to the HAD-like hydrolase superfamily. CbbY/CbbZ/Gph/YieH family.</text>
</comment>
<evidence type="ECO:0000256" key="2">
    <source>
        <dbReference type="ARBA" id="ARBA00004818"/>
    </source>
</evidence>
<evidence type="ECO:0000256" key="1">
    <source>
        <dbReference type="ARBA" id="ARBA00000830"/>
    </source>
</evidence>
<protein>
    <recommendedName>
        <fullName evidence="4">phosphoglycolate phosphatase</fullName>
        <ecNumber evidence="4">3.1.3.18</ecNumber>
    </recommendedName>
</protein>
<dbReference type="InterPro" id="IPR023198">
    <property type="entry name" value="PGP-like_dom2"/>
</dbReference>
<dbReference type="SUPFAM" id="SSF56784">
    <property type="entry name" value="HAD-like"/>
    <property type="match status" value="1"/>
</dbReference>
<dbReference type="eggNOG" id="COG0546">
    <property type="taxonomic scope" value="Bacteria"/>
</dbReference>
<dbReference type="InterPro" id="IPR050155">
    <property type="entry name" value="HAD-like_hydrolase_sf"/>
</dbReference>
<evidence type="ECO:0000313" key="5">
    <source>
        <dbReference type="EMBL" id="ABB32341.1"/>
    </source>
</evidence>
<evidence type="ECO:0000256" key="4">
    <source>
        <dbReference type="ARBA" id="ARBA00013078"/>
    </source>
</evidence>
<accession>Q39TT3</accession>
<sequence>MAFEGHSTFGTEAGPGAELCCSLAVRAVLFDLDGTLVDSVGAYIEVARVAAEPFGFEVTEEQVRLALSSGGSFWKGIVPEDRSDGAAILKAISANAAREWPRILREHGKLFDGVLETLDALKGLGILLGIVSGARPEVLELLRPNGVLERFDAVVLGKDVSKSKPDPEGILKCLDHLSVAPADALYVGDAPIDIFASRAAGVRVVSVLTGAGDSASLSMHAPDRLIPSHTVLPAIVTSF</sequence>
<dbReference type="InterPro" id="IPR041492">
    <property type="entry name" value="HAD_2"/>
</dbReference>
<dbReference type="STRING" id="269799.Gmet_2112"/>
<dbReference type="HOGENOM" id="CLU_045011_19_3_7"/>
<dbReference type="NCBIfam" id="TIGR01549">
    <property type="entry name" value="HAD-SF-IA-v1"/>
    <property type="match status" value="1"/>
</dbReference>
<reference evidence="5 6" key="1">
    <citation type="submission" date="2005-10" db="EMBL/GenBank/DDBJ databases">
        <title>Complete sequence of Geobacter metallireducens GS-15.</title>
        <authorList>
            <consortium name="US DOE Joint Genome Institute"/>
            <person name="Copeland A."/>
            <person name="Lucas S."/>
            <person name="Lapidus A."/>
            <person name="Barry K."/>
            <person name="Detter J.C."/>
            <person name="Glavina T."/>
            <person name="Hammon N."/>
            <person name="Israni S."/>
            <person name="Pitluck S."/>
            <person name="Di Bartolo G."/>
            <person name="Chain P."/>
            <person name="Schmutz J."/>
            <person name="Larimer F."/>
            <person name="Land M."/>
            <person name="Kyrpides N."/>
            <person name="Ivanova N."/>
            <person name="Richardson P."/>
        </authorList>
    </citation>
    <scope>NUCLEOTIDE SEQUENCE [LARGE SCALE GENOMIC DNA]</scope>
    <source>
        <strain evidence="6">ATCC 53774 / DSM 7210 / GS-15</strain>
    </source>
</reference>
<dbReference type="PRINTS" id="PR00413">
    <property type="entry name" value="HADHALOGNASE"/>
</dbReference>
<dbReference type="GO" id="GO:0006281">
    <property type="term" value="P:DNA repair"/>
    <property type="evidence" value="ECO:0007669"/>
    <property type="project" value="TreeGrafter"/>
</dbReference>
<dbReference type="Proteomes" id="UP000007073">
    <property type="component" value="Chromosome"/>
</dbReference>
<dbReference type="Pfam" id="PF13419">
    <property type="entry name" value="HAD_2"/>
    <property type="match status" value="1"/>
</dbReference>
<dbReference type="InterPro" id="IPR006439">
    <property type="entry name" value="HAD-SF_hydro_IA"/>
</dbReference>
<comment type="pathway">
    <text evidence="2">Organic acid metabolism; glycolate biosynthesis; glycolate from 2-phosphoglycolate: step 1/1.</text>
</comment>
<dbReference type="InterPro" id="IPR023214">
    <property type="entry name" value="HAD_sf"/>
</dbReference>
<reference evidence="5 6" key="2">
    <citation type="journal article" date="2009" name="BMC Microbiol.">
        <title>The genome sequence of Geobacter metallireducens: features of metabolism, physiology and regulation common and dissimilar to Geobacter sulfurreducens.</title>
        <authorList>
            <person name="Aklujkar M."/>
            <person name="Krushkal J."/>
            <person name="DiBartolo G."/>
            <person name="Lapidus A."/>
            <person name="Land M.L."/>
            <person name="Lovley D.R."/>
        </authorList>
    </citation>
    <scope>NUCLEOTIDE SEQUENCE [LARGE SCALE GENOMIC DNA]</scope>
    <source>
        <strain evidence="6">ATCC 53774 / DSM 7210 / GS-15</strain>
    </source>
</reference>
<dbReference type="GO" id="GO:0008967">
    <property type="term" value="F:phosphoglycolate phosphatase activity"/>
    <property type="evidence" value="ECO:0007669"/>
    <property type="project" value="UniProtKB-EC"/>
</dbReference>
<dbReference type="PANTHER" id="PTHR43434:SF1">
    <property type="entry name" value="PHOSPHOGLYCOLATE PHOSPHATASE"/>
    <property type="match status" value="1"/>
</dbReference>
<evidence type="ECO:0000313" key="6">
    <source>
        <dbReference type="Proteomes" id="UP000007073"/>
    </source>
</evidence>
<dbReference type="PANTHER" id="PTHR43434">
    <property type="entry name" value="PHOSPHOGLYCOLATE PHOSPHATASE"/>
    <property type="match status" value="1"/>
</dbReference>
<gene>
    <name evidence="5" type="ordered locus">Gmet_2112</name>
</gene>
<name>Q39TT3_GEOMG</name>
<dbReference type="SFLD" id="SFLDS00003">
    <property type="entry name" value="Haloacid_Dehalogenase"/>
    <property type="match status" value="1"/>
</dbReference>
<dbReference type="EMBL" id="CP000148">
    <property type="protein sequence ID" value="ABB32341.1"/>
    <property type="molecule type" value="Genomic_DNA"/>
</dbReference>
<dbReference type="Gene3D" id="1.10.150.240">
    <property type="entry name" value="Putative phosphatase, domain 2"/>
    <property type="match status" value="1"/>
</dbReference>
<proteinExistence type="inferred from homology"/>
<dbReference type="InterPro" id="IPR036412">
    <property type="entry name" value="HAD-like_sf"/>
</dbReference>
<comment type="catalytic activity">
    <reaction evidence="1">
        <text>2-phosphoglycolate + H2O = glycolate + phosphate</text>
        <dbReference type="Rhea" id="RHEA:14369"/>
        <dbReference type="ChEBI" id="CHEBI:15377"/>
        <dbReference type="ChEBI" id="CHEBI:29805"/>
        <dbReference type="ChEBI" id="CHEBI:43474"/>
        <dbReference type="ChEBI" id="CHEBI:58033"/>
        <dbReference type="EC" id="3.1.3.18"/>
    </reaction>
</comment>
<dbReference type="AlphaFoldDB" id="Q39TT3"/>
<dbReference type="SFLD" id="SFLDG01129">
    <property type="entry name" value="C1.5:_HAD__Beta-PGM__Phosphata"/>
    <property type="match status" value="1"/>
</dbReference>
<dbReference type="KEGG" id="gme:Gmet_2112"/>
<dbReference type="SFLD" id="SFLDG01135">
    <property type="entry name" value="C1.5.6:_HAD__Beta-PGM__Phospha"/>
    <property type="match status" value="1"/>
</dbReference>
<keyword evidence="6" id="KW-1185">Reference proteome</keyword>
<dbReference type="EC" id="3.1.3.18" evidence="4"/>
<dbReference type="Gene3D" id="3.40.50.1000">
    <property type="entry name" value="HAD superfamily/HAD-like"/>
    <property type="match status" value="1"/>
</dbReference>
<organism evidence="5 6">
    <name type="scientific">Geobacter metallireducens (strain ATCC 53774 / DSM 7210 / GS-15)</name>
    <dbReference type="NCBI Taxonomy" id="269799"/>
    <lineage>
        <taxon>Bacteria</taxon>
        <taxon>Pseudomonadati</taxon>
        <taxon>Thermodesulfobacteriota</taxon>
        <taxon>Desulfuromonadia</taxon>
        <taxon>Geobacterales</taxon>
        <taxon>Geobacteraceae</taxon>
        <taxon>Geobacter</taxon>
    </lineage>
</organism>